<dbReference type="InterPro" id="IPR009091">
    <property type="entry name" value="RCC1/BLIP-II"/>
</dbReference>
<organism evidence="2 3">
    <name type="scientific">Carpediemonas membranifera</name>
    <dbReference type="NCBI Taxonomy" id="201153"/>
    <lineage>
        <taxon>Eukaryota</taxon>
        <taxon>Metamonada</taxon>
        <taxon>Carpediemonas-like organisms</taxon>
        <taxon>Carpediemonas</taxon>
    </lineage>
</organism>
<keyword evidence="1" id="KW-0677">Repeat</keyword>
<evidence type="ECO:0000313" key="2">
    <source>
        <dbReference type="EMBL" id="KAG9395174.1"/>
    </source>
</evidence>
<dbReference type="PANTHER" id="PTHR22870">
    <property type="entry name" value="REGULATOR OF CHROMOSOME CONDENSATION"/>
    <property type="match status" value="1"/>
</dbReference>
<dbReference type="EMBL" id="JAHDYR010000012">
    <property type="protein sequence ID" value="KAG9395174.1"/>
    <property type="molecule type" value="Genomic_DNA"/>
</dbReference>
<protein>
    <submittedName>
        <fullName evidence="2">Regulator of chromosome condensation (RCC1) repeat family protein</fullName>
    </submittedName>
</protein>
<name>A0A8J6B875_9EUKA</name>
<evidence type="ECO:0000256" key="1">
    <source>
        <dbReference type="ARBA" id="ARBA00022737"/>
    </source>
</evidence>
<accession>A0A8J6B875</accession>
<dbReference type="InterPro" id="IPR051210">
    <property type="entry name" value="Ub_ligase/GEF_domain"/>
</dbReference>
<sequence length="627" mass="68197">MIDSPQASIAMLEAVLGTLQSTELTNATTAAKERMLSACRNLIATITDLYALESINSVQTTSDDQLTLIASKLQALGAVVDQVTMHHPGDIPTLIKRAHKAVVARIGGTSTAVPTFITPTTIEQRLGHIQSTLESIPADPPVRINELSTARRLLRTGGDRSMNIELADGGLPDTLYTLMQGTVWATLMQAGADPSLGEGAAGEFSKDARVLWFLCKKFAFCRSVASRDGERHTELNRFAKLDSILYHGRLFVCGTNRSNPADPGEVETIPTFHRIRVPPVLSFSGNSRDALFVVAVTARGLYTMGDNRFGALGLGGSFGFLKVPRRARFPMAPKVSRFEEGLATWRKDRLVVDILVCQAQTFIETPVGVIAAGDNAHGRLGVGQQTEIVPHFTPVPMPRGPSVRDLRFSDSMVSVLVGQDLYVAGENCEARFGLGHDDDVPRLAKLPFPVTDAAFDGTTGLFLHDGVIRACGLRADFWYFRDSEYAELDQIPFPWPVSRFVCGDDAYWVQRHDTGDWYGLGSNDYGALGVPVPGDCDFWVKLDVKGITEIRASPGGLSTWFTTDSGAVLACGENYHGHLGVDSEGRGRDEVVRVPRPMVRRTYAFDGAGKLSMWALDPAKTAIAQFH</sequence>
<dbReference type="AlphaFoldDB" id="A0A8J6B875"/>
<reference evidence="2" key="1">
    <citation type="submission" date="2021-05" db="EMBL/GenBank/DDBJ databases">
        <title>A free-living protist that lacks canonical eukaryotic 1 DNA replication and segregation systems.</title>
        <authorList>
            <person name="Salas-Leiva D.E."/>
            <person name="Tromer E.C."/>
            <person name="Curtis B.A."/>
            <person name="Jerlstrom-Hultqvist J."/>
            <person name="Kolisko M."/>
            <person name="Yi Z."/>
            <person name="Salas-Leiva J.S."/>
            <person name="Gallot-Lavallee L."/>
            <person name="Kops G.J.P.L."/>
            <person name="Archibald J.M."/>
            <person name="Simpson A.G.B."/>
            <person name="Roger A.J."/>
        </authorList>
    </citation>
    <scope>NUCLEOTIDE SEQUENCE</scope>
    <source>
        <strain evidence="2">BICM</strain>
    </source>
</reference>
<dbReference type="SUPFAM" id="SSF50985">
    <property type="entry name" value="RCC1/BLIP-II"/>
    <property type="match status" value="1"/>
</dbReference>
<evidence type="ECO:0000313" key="3">
    <source>
        <dbReference type="Proteomes" id="UP000717585"/>
    </source>
</evidence>
<gene>
    <name evidence="2" type="ORF">J8273_0394</name>
</gene>
<dbReference type="Proteomes" id="UP000717585">
    <property type="component" value="Unassembled WGS sequence"/>
</dbReference>
<keyword evidence="3" id="KW-1185">Reference proteome</keyword>
<proteinExistence type="predicted"/>
<dbReference type="PANTHER" id="PTHR22870:SF408">
    <property type="entry name" value="OS09G0560450 PROTEIN"/>
    <property type="match status" value="1"/>
</dbReference>
<comment type="caution">
    <text evidence="2">The sequence shown here is derived from an EMBL/GenBank/DDBJ whole genome shotgun (WGS) entry which is preliminary data.</text>
</comment>
<dbReference type="OrthoDB" id="8921307at2759"/>
<dbReference type="Gene3D" id="2.130.10.30">
    <property type="entry name" value="Regulator of chromosome condensation 1/beta-lactamase-inhibitor protein II"/>
    <property type="match status" value="2"/>
</dbReference>